<evidence type="ECO:0000313" key="3">
    <source>
        <dbReference type="Proteomes" id="UP000580250"/>
    </source>
</evidence>
<dbReference type="AlphaFoldDB" id="A0A6V7XG62"/>
<evidence type="ECO:0000313" key="2">
    <source>
        <dbReference type="EMBL" id="CAD2198258.1"/>
    </source>
</evidence>
<reference evidence="2 3" key="1">
    <citation type="submission" date="2020-08" db="EMBL/GenBank/DDBJ databases">
        <authorList>
            <person name="Koutsovoulos G."/>
            <person name="Danchin GJ E."/>
        </authorList>
    </citation>
    <scope>NUCLEOTIDE SEQUENCE [LARGE SCALE GENOMIC DNA]</scope>
</reference>
<sequence length="141" mass="15916">MNFFLLFLLINFCYFTNGEKATVEQCDTAMGYRVDNSCMCKTEYTKCLISLISEGKCTKKGFPTKLIEKPCSNVHSKCSLTKNECEIGICGCFDTAVDCFIQNKCEYKKSNGSSTSVKRVRASDTIFGFNNLYDANFEKIE</sequence>
<comment type="caution">
    <text evidence="2">The sequence shown here is derived from an EMBL/GenBank/DDBJ whole genome shotgun (WGS) entry which is preliminary data.</text>
</comment>
<dbReference type="Proteomes" id="UP000580250">
    <property type="component" value="Unassembled WGS sequence"/>
</dbReference>
<feature type="chain" id="PRO_5027839163" evidence="1">
    <location>
        <begin position="19"/>
        <end position="141"/>
    </location>
</feature>
<accession>A0A6V7XG62</accession>
<feature type="signal peptide" evidence="1">
    <location>
        <begin position="1"/>
        <end position="18"/>
    </location>
</feature>
<proteinExistence type="predicted"/>
<dbReference type="EMBL" id="CAJEWN010001540">
    <property type="protein sequence ID" value="CAD2198258.1"/>
    <property type="molecule type" value="Genomic_DNA"/>
</dbReference>
<protein>
    <submittedName>
        <fullName evidence="2">Uncharacterized protein</fullName>
    </submittedName>
</protein>
<gene>
    <name evidence="2" type="ORF">MENT_LOCUS51554</name>
</gene>
<organism evidence="2 3">
    <name type="scientific">Meloidogyne enterolobii</name>
    <name type="common">Root-knot nematode worm</name>
    <name type="synonym">Meloidogyne mayaguensis</name>
    <dbReference type="NCBI Taxonomy" id="390850"/>
    <lineage>
        <taxon>Eukaryota</taxon>
        <taxon>Metazoa</taxon>
        <taxon>Ecdysozoa</taxon>
        <taxon>Nematoda</taxon>
        <taxon>Chromadorea</taxon>
        <taxon>Rhabditida</taxon>
        <taxon>Tylenchina</taxon>
        <taxon>Tylenchomorpha</taxon>
        <taxon>Tylenchoidea</taxon>
        <taxon>Meloidogynidae</taxon>
        <taxon>Meloidogyninae</taxon>
        <taxon>Meloidogyne</taxon>
    </lineage>
</organism>
<evidence type="ECO:0000256" key="1">
    <source>
        <dbReference type="SAM" id="SignalP"/>
    </source>
</evidence>
<name>A0A6V7XG62_MELEN</name>
<keyword evidence="1" id="KW-0732">Signal</keyword>